<evidence type="ECO:0000256" key="9">
    <source>
        <dbReference type="ARBA" id="ARBA00049893"/>
    </source>
</evidence>
<evidence type="ECO:0000256" key="2">
    <source>
        <dbReference type="ARBA" id="ARBA00007353"/>
    </source>
</evidence>
<dbReference type="InterPro" id="IPR003730">
    <property type="entry name" value="Cu_polyphenol_OxRdtase"/>
</dbReference>
<comment type="caution">
    <text evidence="12">The sequence shown here is derived from an EMBL/GenBank/DDBJ whole genome shotgun (WGS) entry which is preliminary data.</text>
</comment>
<gene>
    <name evidence="12" type="ORF">JCM19235_5032</name>
</gene>
<feature type="region of interest" description="Disordered" evidence="11">
    <location>
        <begin position="1"/>
        <end position="25"/>
    </location>
</feature>
<dbReference type="InterPro" id="IPR011324">
    <property type="entry name" value="Cytotoxic_necrot_fac-like_cat"/>
</dbReference>
<evidence type="ECO:0000256" key="8">
    <source>
        <dbReference type="ARBA" id="ARBA00048968"/>
    </source>
</evidence>
<dbReference type="NCBIfam" id="TIGR00726">
    <property type="entry name" value="peptidoglycan editing factor PgeF"/>
    <property type="match status" value="1"/>
</dbReference>
<comment type="catalytic activity">
    <reaction evidence="7">
        <text>adenosine + H2O + H(+) = inosine + NH4(+)</text>
        <dbReference type="Rhea" id="RHEA:24408"/>
        <dbReference type="ChEBI" id="CHEBI:15377"/>
        <dbReference type="ChEBI" id="CHEBI:15378"/>
        <dbReference type="ChEBI" id="CHEBI:16335"/>
        <dbReference type="ChEBI" id="CHEBI:17596"/>
        <dbReference type="ChEBI" id="CHEBI:28938"/>
        <dbReference type="EC" id="3.5.4.4"/>
    </reaction>
    <physiologicalReaction direction="left-to-right" evidence="7">
        <dbReference type="Rhea" id="RHEA:24409"/>
    </physiologicalReaction>
</comment>
<dbReference type="CDD" id="cd16833">
    <property type="entry name" value="YfiH"/>
    <property type="match status" value="1"/>
</dbReference>
<keyword evidence="5" id="KW-0378">Hydrolase</keyword>
<accession>A0A090S1G1</accession>
<comment type="catalytic activity">
    <reaction evidence="9">
        <text>S-methyl-5'-thioadenosine + phosphate = 5-(methylsulfanyl)-alpha-D-ribose 1-phosphate + adenine</text>
        <dbReference type="Rhea" id="RHEA:11852"/>
        <dbReference type="ChEBI" id="CHEBI:16708"/>
        <dbReference type="ChEBI" id="CHEBI:17509"/>
        <dbReference type="ChEBI" id="CHEBI:43474"/>
        <dbReference type="ChEBI" id="CHEBI:58533"/>
        <dbReference type="EC" id="2.4.2.28"/>
    </reaction>
    <physiologicalReaction direction="left-to-right" evidence="9">
        <dbReference type="Rhea" id="RHEA:11853"/>
    </physiologicalReaction>
</comment>
<dbReference type="InterPro" id="IPR038371">
    <property type="entry name" value="Cu_polyphenol_OxRdtase_sf"/>
</dbReference>
<dbReference type="SUPFAM" id="SSF64438">
    <property type="entry name" value="CNF1/YfiH-like putative cysteine hydrolases"/>
    <property type="match status" value="1"/>
</dbReference>
<protein>
    <recommendedName>
        <fullName evidence="10">Purine nucleoside phosphorylase</fullName>
    </recommendedName>
</protein>
<dbReference type="GO" id="GO:0016787">
    <property type="term" value="F:hydrolase activity"/>
    <property type="evidence" value="ECO:0007669"/>
    <property type="project" value="UniProtKB-KW"/>
</dbReference>
<dbReference type="PANTHER" id="PTHR30616">
    <property type="entry name" value="UNCHARACTERIZED PROTEIN YFIH"/>
    <property type="match status" value="1"/>
</dbReference>
<keyword evidence="3" id="KW-0808">Transferase</keyword>
<dbReference type="AlphaFoldDB" id="A0A090S1G1"/>
<name>A0A090S1G1_9VIBR</name>
<comment type="similarity">
    <text evidence="2 10">Belongs to the purine nucleoside phosphorylase YfiH/LACC1 family.</text>
</comment>
<evidence type="ECO:0000256" key="4">
    <source>
        <dbReference type="ARBA" id="ARBA00022723"/>
    </source>
</evidence>
<organism evidence="12 13">
    <name type="scientific">Vibrio maritimus</name>
    <dbReference type="NCBI Taxonomy" id="990268"/>
    <lineage>
        <taxon>Bacteria</taxon>
        <taxon>Pseudomonadati</taxon>
        <taxon>Pseudomonadota</taxon>
        <taxon>Gammaproteobacteria</taxon>
        <taxon>Vibrionales</taxon>
        <taxon>Vibrionaceae</taxon>
        <taxon>Vibrio</taxon>
    </lineage>
</organism>
<keyword evidence="4" id="KW-0479">Metal-binding</keyword>
<dbReference type="STRING" id="990268.JCM19235_5032"/>
<dbReference type="Pfam" id="PF02578">
    <property type="entry name" value="Cu-oxidase_4"/>
    <property type="match status" value="1"/>
</dbReference>
<reference evidence="12 13" key="1">
    <citation type="submission" date="2014-09" db="EMBL/GenBank/DDBJ databases">
        <title>Vibrio maritimus JCM 19235. (C45) whole genome shotgun sequence.</title>
        <authorList>
            <person name="Sawabe T."/>
            <person name="Meirelles P."/>
            <person name="Nakanishi M."/>
            <person name="Sayaka M."/>
            <person name="Hattori M."/>
            <person name="Ohkuma M."/>
        </authorList>
    </citation>
    <scope>NUCLEOTIDE SEQUENCE [LARGE SCALE GENOMIC DNA]</scope>
    <source>
        <strain evidence="13">JCM19235</strain>
    </source>
</reference>
<feature type="compositionally biased region" description="Polar residues" evidence="11">
    <location>
        <begin position="1"/>
        <end position="21"/>
    </location>
</feature>
<evidence type="ECO:0000256" key="11">
    <source>
        <dbReference type="SAM" id="MobiDB-lite"/>
    </source>
</evidence>
<proteinExistence type="inferred from homology"/>
<comment type="catalytic activity">
    <reaction evidence="1">
        <text>inosine + phosphate = alpha-D-ribose 1-phosphate + hypoxanthine</text>
        <dbReference type="Rhea" id="RHEA:27646"/>
        <dbReference type="ChEBI" id="CHEBI:17368"/>
        <dbReference type="ChEBI" id="CHEBI:17596"/>
        <dbReference type="ChEBI" id="CHEBI:43474"/>
        <dbReference type="ChEBI" id="CHEBI:57720"/>
        <dbReference type="EC" id="2.4.2.1"/>
    </reaction>
    <physiologicalReaction direction="left-to-right" evidence="1">
        <dbReference type="Rhea" id="RHEA:27647"/>
    </physiologicalReaction>
</comment>
<dbReference type="GO" id="GO:0017061">
    <property type="term" value="F:S-methyl-5-thioadenosine phosphorylase activity"/>
    <property type="evidence" value="ECO:0007669"/>
    <property type="project" value="UniProtKB-EC"/>
</dbReference>
<reference evidence="12 13" key="2">
    <citation type="submission" date="2014-09" db="EMBL/GenBank/DDBJ databases">
        <authorList>
            <consortium name="NBRP consortium"/>
            <person name="Sawabe T."/>
            <person name="Meirelles P."/>
            <person name="Nakanishi M."/>
            <person name="Sayaka M."/>
            <person name="Hattori M."/>
            <person name="Ohkuma M."/>
        </authorList>
    </citation>
    <scope>NUCLEOTIDE SEQUENCE [LARGE SCALE GENOMIC DNA]</scope>
    <source>
        <strain evidence="13">JCM19235</strain>
    </source>
</reference>
<keyword evidence="13" id="KW-1185">Reference proteome</keyword>
<evidence type="ECO:0000256" key="6">
    <source>
        <dbReference type="ARBA" id="ARBA00022833"/>
    </source>
</evidence>
<dbReference type="EMBL" id="BBMR01000008">
    <property type="protein sequence ID" value="GAL21550.1"/>
    <property type="molecule type" value="Genomic_DNA"/>
</dbReference>
<dbReference type="Proteomes" id="UP000029228">
    <property type="component" value="Unassembled WGS sequence"/>
</dbReference>
<comment type="catalytic activity">
    <reaction evidence="8">
        <text>adenosine + phosphate = alpha-D-ribose 1-phosphate + adenine</text>
        <dbReference type="Rhea" id="RHEA:27642"/>
        <dbReference type="ChEBI" id="CHEBI:16335"/>
        <dbReference type="ChEBI" id="CHEBI:16708"/>
        <dbReference type="ChEBI" id="CHEBI:43474"/>
        <dbReference type="ChEBI" id="CHEBI:57720"/>
        <dbReference type="EC" id="2.4.2.1"/>
    </reaction>
    <physiologicalReaction direction="left-to-right" evidence="8">
        <dbReference type="Rhea" id="RHEA:27643"/>
    </physiologicalReaction>
</comment>
<evidence type="ECO:0000256" key="5">
    <source>
        <dbReference type="ARBA" id="ARBA00022801"/>
    </source>
</evidence>
<sequence length="242" mass="25737">MSTLKPNWQSASNVRSVTSTREGGVSKSPFSGLNLGMHVGDNPADVEANRLQLASLANMPSAPVWLNQTHSTVVAKVDAPTDTVVDADASFTTVPGVVLSAMTADCLPILLAAKDGSAVSAVHAGWRGLAGGIVENAMSLFESELQAWIGPGIGFDAFEVGEDVRDAFCTNHPEYTIAFKPHPTSGKWLADLALIAEMKLKSLGVDSVTQSGLCTFQDSTRFYSYRRDGQTGRMASFIWIKA</sequence>
<keyword evidence="6" id="KW-0862">Zinc</keyword>
<evidence type="ECO:0000256" key="10">
    <source>
        <dbReference type="RuleBase" id="RU361274"/>
    </source>
</evidence>
<evidence type="ECO:0000256" key="3">
    <source>
        <dbReference type="ARBA" id="ARBA00022679"/>
    </source>
</evidence>
<evidence type="ECO:0000256" key="7">
    <source>
        <dbReference type="ARBA" id="ARBA00047989"/>
    </source>
</evidence>
<dbReference type="OrthoDB" id="4279at2"/>
<evidence type="ECO:0000313" key="12">
    <source>
        <dbReference type="EMBL" id="GAL21550.1"/>
    </source>
</evidence>
<evidence type="ECO:0000313" key="13">
    <source>
        <dbReference type="Proteomes" id="UP000029228"/>
    </source>
</evidence>
<dbReference type="Gene3D" id="3.60.140.10">
    <property type="entry name" value="CNF1/YfiH-like putative cysteine hydrolases"/>
    <property type="match status" value="1"/>
</dbReference>
<dbReference type="PANTHER" id="PTHR30616:SF2">
    <property type="entry name" value="PURINE NUCLEOSIDE PHOSPHORYLASE LACC1"/>
    <property type="match status" value="1"/>
</dbReference>
<evidence type="ECO:0000256" key="1">
    <source>
        <dbReference type="ARBA" id="ARBA00000553"/>
    </source>
</evidence>
<dbReference type="GO" id="GO:0005507">
    <property type="term" value="F:copper ion binding"/>
    <property type="evidence" value="ECO:0007669"/>
    <property type="project" value="TreeGrafter"/>
</dbReference>